<evidence type="ECO:0000313" key="1">
    <source>
        <dbReference type="EMBL" id="PWA60015.1"/>
    </source>
</evidence>
<dbReference type="AlphaFoldDB" id="A0A2U1MFI0"/>
<protein>
    <submittedName>
        <fullName evidence="1">Sec1-like protein</fullName>
    </submittedName>
</protein>
<dbReference type="InterPro" id="IPR027482">
    <property type="entry name" value="Sec1-like_dom2"/>
</dbReference>
<evidence type="ECO:0000313" key="2">
    <source>
        <dbReference type="Proteomes" id="UP000245207"/>
    </source>
</evidence>
<dbReference type="STRING" id="35608.A0A2U1MFI0"/>
<dbReference type="Gene3D" id="3.40.50.1910">
    <property type="match status" value="1"/>
</dbReference>
<name>A0A2U1MFI0_ARTAN</name>
<dbReference type="Proteomes" id="UP000245207">
    <property type="component" value="Unassembled WGS sequence"/>
</dbReference>
<organism evidence="1 2">
    <name type="scientific">Artemisia annua</name>
    <name type="common">Sweet wormwood</name>
    <dbReference type="NCBI Taxonomy" id="35608"/>
    <lineage>
        <taxon>Eukaryota</taxon>
        <taxon>Viridiplantae</taxon>
        <taxon>Streptophyta</taxon>
        <taxon>Embryophyta</taxon>
        <taxon>Tracheophyta</taxon>
        <taxon>Spermatophyta</taxon>
        <taxon>Magnoliopsida</taxon>
        <taxon>eudicotyledons</taxon>
        <taxon>Gunneridae</taxon>
        <taxon>Pentapetalae</taxon>
        <taxon>asterids</taxon>
        <taxon>campanulids</taxon>
        <taxon>Asterales</taxon>
        <taxon>Asteraceae</taxon>
        <taxon>Asteroideae</taxon>
        <taxon>Anthemideae</taxon>
        <taxon>Artemisiinae</taxon>
        <taxon>Artemisia</taxon>
    </lineage>
</organism>
<reference evidence="1 2" key="1">
    <citation type="journal article" date="2018" name="Mol. Plant">
        <title>The genome of Artemisia annua provides insight into the evolution of Asteraceae family and artemisinin biosynthesis.</title>
        <authorList>
            <person name="Shen Q."/>
            <person name="Zhang L."/>
            <person name="Liao Z."/>
            <person name="Wang S."/>
            <person name="Yan T."/>
            <person name="Shi P."/>
            <person name="Liu M."/>
            <person name="Fu X."/>
            <person name="Pan Q."/>
            <person name="Wang Y."/>
            <person name="Lv Z."/>
            <person name="Lu X."/>
            <person name="Zhang F."/>
            <person name="Jiang W."/>
            <person name="Ma Y."/>
            <person name="Chen M."/>
            <person name="Hao X."/>
            <person name="Li L."/>
            <person name="Tang Y."/>
            <person name="Lv G."/>
            <person name="Zhou Y."/>
            <person name="Sun X."/>
            <person name="Brodelius P.E."/>
            <person name="Rose J.K.C."/>
            <person name="Tang K."/>
        </authorList>
    </citation>
    <scope>NUCLEOTIDE SEQUENCE [LARGE SCALE GENOMIC DNA]</scope>
    <source>
        <strain evidence="2">cv. Huhao1</strain>
        <tissue evidence="1">Leaf</tissue>
    </source>
</reference>
<comment type="caution">
    <text evidence="1">The sequence shown here is derived from an EMBL/GenBank/DDBJ whole genome shotgun (WGS) entry which is preliminary data.</text>
</comment>
<sequence>MTGKDSSDDENDRKKEVDEMSRAAEKYAKTMLLIISVGEGFELDLRRKKNTKKLLTIIEIITGDENYPKATTHEIELVIEKILCRMLCGLSTLDVVPIIKCPRDGPAEKVASLLDQRLCDHLQLDNKDILFSVSGKRYKGEGNKKTQKS</sequence>
<proteinExistence type="predicted"/>
<gene>
    <name evidence="1" type="ORF">CTI12_AA207990</name>
</gene>
<keyword evidence="2" id="KW-1185">Reference proteome</keyword>
<accession>A0A2U1MFI0</accession>
<dbReference type="OrthoDB" id="10251230at2759"/>
<dbReference type="EMBL" id="PKPP01005468">
    <property type="protein sequence ID" value="PWA60015.1"/>
    <property type="molecule type" value="Genomic_DNA"/>
</dbReference>